<keyword evidence="3" id="KW-1185">Reference proteome</keyword>
<dbReference type="SUPFAM" id="SSF56219">
    <property type="entry name" value="DNase I-like"/>
    <property type="match status" value="1"/>
</dbReference>
<dbReference type="Proteomes" id="UP001162480">
    <property type="component" value="Chromosome 10"/>
</dbReference>
<name>A0AA36B9K3_OCTVU</name>
<dbReference type="InterPro" id="IPR036691">
    <property type="entry name" value="Endo/exonu/phosph_ase_sf"/>
</dbReference>
<dbReference type="EMBL" id="OX597823">
    <property type="protein sequence ID" value="CAI9729257.1"/>
    <property type="molecule type" value="Genomic_DNA"/>
</dbReference>
<protein>
    <recommendedName>
        <fullName evidence="1">Endonuclease/exonuclease/phosphatase domain-containing protein</fullName>
    </recommendedName>
</protein>
<dbReference type="Gene3D" id="3.60.10.10">
    <property type="entry name" value="Endonuclease/exonuclease/phosphatase"/>
    <property type="match status" value="1"/>
</dbReference>
<proteinExistence type="predicted"/>
<dbReference type="Pfam" id="PF03372">
    <property type="entry name" value="Exo_endo_phos"/>
    <property type="match status" value="1"/>
</dbReference>
<dbReference type="InterPro" id="IPR027124">
    <property type="entry name" value="Swc5/CFDP1/2"/>
</dbReference>
<sequence>MSKYVESFQTMSDRVITIHIKAKPNNITLLQIYAPTADAEEDEIETFYAEIQGAIEETPRADAVVYILGDFNAKIGEMAEADIVGKFGLGERNEAGDRLVQFCQEQHMRLTNTWFRQPRRRLYTWISPSGQYRNQIDNILCQQRWKSSVQVVKTFPGADCGSDHELLVAKIKMRLCSVKRPPAYQKFDTSKIGPSYAAEIRNRFELLTIE</sequence>
<reference evidence="2" key="1">
    <citation type="submission" date="2023-08" db="EMBL/GenBank/DDBJ databases">
        <authorList>
            <person name="Alioto T."/>
            <person name="Alioto T."/>
            <person name="Gomez Garrido J."/>
        </authorList>
    </citation>
    <scope>NUCLEOTIDE SEQUENCE</scope>
</reference>
<gene>
    <name evidence="2" type="ORF">OCTVUL_1B005022</name>
</gene>
<dbReference type="CDD" id="cd09076">
    <property type="entry name" value="L1-EN"/>
    <property type="match status" value="1"/>
</dbReference>
<evidence type="ECO:0000313" key="3">
    <source>
        <dbReference type="Proteomes" id="UP001162480"/>
    </source>
</evidence>
<dbReference type="GO" id="GO:0003824">
    <property type="term" value="F:catalytic activity"/>
    <property type="evidence" value="ECO:0007669"/>
    <property type="project" value="InterPro"/>
</dbReference>
<dbReference type="AlphaFoldDB" id="A0AA36B9K3"/>
<feature type="domain" description="Endonuclease/exonuclease/phosphatase" evidence="1">
    <location>
        <begin position="28"/>
        <end position="164"/>
    </location>
</feature>
<organism evidence="2 3">
    <name type="scientific">Octopus vulgaris</name>
    <name type="common">Common octopus</name>
    <dbReference type="NCBI Taxonomy" id="6645"/>
    <lineage>
        <taxon>Eukaryota</taxon>
        <taxon>Metazoa</taxon>
        <taxon>Spiralia</taxon>
        <taxon>Lophotrochozoa</taxon>
        <taxon>Mollusca</taxon>
        <taxon>Cephalopoda</taxon>
        <taxon>Coleoidea</taxon>
        <taxon>Octopodiformes</taxon>
        <taxon>Octopoda</taxon>
        <taxon>Incirrata</taxon>
        <taxon>Octopodidae</taxon>
        <taxon>Octopus</taxon>
    </lineage>
</organism>
<evidence type="ECO:0000313" key="2">
    <source>
        <dbReference type="EMBL" id="CAI9729257.1"/>
    </source>
</evidence>
<dbReference type="PANTHER" id="PTHR23227:SF85">
    <property type="entry name" value="CRANIOFACIAL DEVELOPMENT PROTEIN 2"/>
    <property type="match status" value="1"/>
</dbReference>
<accession>A0AA36B9K3</accession>
<dbReference type="InterPro" id="IPR005135">
    <property type="entry name" value="Endo/exonuclease/phosphatase"/>
</dbReference>
<dbReference type="PANTHER" id="PTHR23227">
    <property type="entry name" value="BUCENTAUR RELATED"/>
    <property type="match status" value="1"/>
</dbReference>
<evidence type="ECO:0000259" key="1">
    <source>
        <dbReference type="Pfam" id="PF03372"/>
    </source>
</evidence>